<dbReference type="InterPro" id="IPR016193">
    <property type="entry name" value="Cytidine_deaminase-like"/>
</dbReference>
<dbReference type="InterPro" id="IPR002125">
    <property type="entry name" value="CMP_dCMP_dom"/>
</dbReference>
<dbReference type="GO" id="GO:0005737">
    <property type="term" value="C:cytoplasm"/>
    <property type="evidence" value="ECO:0007669"/>
    <property type="project" value="TreeGrafter"/>
</dbReference>
<dbReference type="NCBIfam" id="NF041025">
    <property type="entry name" value="antiphage_deaminase"/>
    <property type="match status" value="1"/>
</dbReference>
<evidence type="ECO:0000313" key="7">
    <source>
        <dbReference type="Proteomes" id="UP000255163"/>
    </source>
</evidence>
<dbReference type="PROSITE" id="PS00903">
    <property type="entry name" value="CYT_DCMP_DEAMINASES_1"/>
    <property type="match status" value="1"/>
</dbReference>
<dbReference type="Gene3D" id="3.40.50.300">
    <property type="entry name" value="P-loop containing nucleotide triphosphate hydrolases"/>
    <property type="match status" value="1"/>
</dbReference>
<dbReference type="InterPro" id="IPR027417">
    <property type="entry name" value="P-loop_NTPase"/>
</dbReference>
<dbReference type="InterPro" id="IPR016192">
    <property type="entry name" value="APOBEC/CMP_deaminase_Zn-bd"/>
</dbReference>
<gene>
    <name evidence="6" type="ORF">NCTC12123_04262</name>
</gene>
<dbReference type="PROSITE" id="PS51747">
    <property type="entry name" value="CYT_DCMP_DEAMINASES_2"/>
    <property type="match status" value="1"/>
</dbReference>
<evidence type="ECO:0000256" key="5">
    <source>
        <dbReference type="SAM" id="MobiDB-lite"/>
    </source>
</evidence>
<dbReference type="Proteomes" id="UP000255163">
    <property type="component" value="Unassembled WGS sequence"/>
</dbReference>
<dbReference type="GO" id="GO:0004132">
    <property type="term" value="F:dCMP deaminase activity"/>
    <property type="evidence" value="ECO:0007669"/>
    <property type="project" value="TreeGrafter"/>
</dbReference>
<evidence type="ECO:0000256" key="4">
    <source>
        <dbReference type="ARBA" id="ARBA00022833"/>
    </source>
</evidence>
<keyword evidence="3" id="KW-0378">Hydrolase</keyword>
<evidence type="ECO:0000256" key="2">
    <source>
        <dbReference type="ARBA" id="ARBA00022723"/>
    </source>
</evidence>
<feature type="compositionally biased region" description="Low complexity" evidence="5">
    <location>
        <begin position="12"/>
        <end position="23"/>
    </location>
</feature>
<dbReference type="InterPro" id="IPR015517">
    <property type="entry name" value="dCMP_deaminase-rel"/>
</dbReference>
<proteinExistence type="inferred from homology"/>
<evidence type="ECO:0000313" key="6">
    <source>
        <dbReference type="EMBL" id="STD24194.1"/>
    </source>
</evidence>
<dbReference type="PANTHER" id="PTHR11086">
    <property type="entry name" value="DEOXYCYTIDYLATE DEAMINASE-RELATED"/>
    <property type="match status" value="1"/>
</dbReference>
<keyword evidence="2" id="KW-0479">Metal-binding</keyword>
<dbReference type="Gene3D" id="3.40.140.10">
    <property type="entry name" value="Cytidine Deaminase, domain 2"/>
    <property type="match status" value="1"/>
</dbReference>
<feature type="region of interest" description="Disordered" evidence="5">
    <location>
        <begin position="1"/>
        <end position="23"/>
    </location>
</feature>
<accession>A0A376FG80</accession>
<dbReference type="AlphaFoldDB" id="A0A376FG80"/>
<keyword evidence="4" id="KW-0862">Zinc</keyword>
<dbReference type="Pfam" id="PF00383">
    <property type="entry name" value="dCMP_cyt_deam_1"/>
    <property type="match status" value="1"/>
</dbReference>
<protein>
    <submittedName>
        <fullName evidence="6">ComE operon protein 2</fullName>
    </submittedName>
</protein>
<evidence type="ECO:0000256" key="3">
    <source>
        <dbReference type="ARBA" id="ARBA00022801"/>
    </source>
</evidence>
<dbReference type="PANTHER" id="PTHR11086:SF18">
    <property type="entry name" value="DEOXYCYTIDYLATE DEAMINASE"/>
    <property type="match status" value="1"/>
</dbReference>
<dbReference type="GO" id="GO:0008270">
    <property type="term" value="F:zinc ion binding"/>
    <property type="evidence" value="ECO:0007669"/>
    <property type="project" value="InterPro"/>
</dbReference>
<dbReference type="EMBL" id="UFYI01000007">
    <property type="protein sequence ID" value="STD24194.1"/>
    <property type="molecule type" value="Genomic_DNA"/>
</dbReference>
<evidence type="ECO:0000256" key="1">
    <source>
        <dbReference type="ARBA" id="ARBA00006576"/>
    </source>
</evidence>
<dbReference type="RefSeq" id="WP_071886582.1">
    <property type="nucleotide sequence ID" value="NZ_CP011863.1"/>
</dbReference>
<reference evidence="6 7" key="1">
    <citation type="submission" date="2018-06" db="EMBL/GenBank/DDBJ databases">
        <authorList>
            <consortium name="Pathogen Informatics"/>
            <person name="Doyle S."/>
        </authorList>
    </citation>
    <scope>NUCLEOTIDE SEQUENCE [LARGE SCALE GENOMIC DNA]</scope>
    <source>
        <strain evidence="6 7">NCTC12123</strain>
    </source>
</reference>
<sequence>MSSNTAKKIPASLSTTNSSSEDSIQTIVNRQSKELIIAFCGPIGSGIKAVRTAFEKNLKDLGYIVHHIHISSLMDVVNKKQLRFSDAYDRYIEKQKQGNFLREKFGYQIMAEAAIASIAEIKEKSKPKDTSETRFTGKFAYIIDQLKNPAEVELLRLVYQHNFYLVGVVRNESERKRNLRDEGISPQNIDDLIHRDRKSGGNSGQQVEKTILDADFFIRNNQSHSTQLNRKVERFLGLVHGKNGITPSLHEKGMFNAFSASLLSACLSRQVGAAIVDNMGNVLSTGRNDVPRPGGGLYTFEDENKDYRCIHKGGKCYNDLHKSKIKEKIVYLITKKIDGIRLETASKPFVEKSIRELLIESDFIESLSSSIYENSPIKSLIEYSRAIHAEMDAITTLARTGDASTKDKIMFTTTYPCHNCARHIVAAGISSVYYIEPYEKSLALDLHDDAINDINIEDCRKVNFIQFEGVSPRRYTKFFFSTSDRKDPEGFAYPFATKYENHADFQFMDSYQDMEDKITEIYTKKINPE</sequence>
<dbReference type="SUPFAM" id="SSF53927">
    <property type="entry name" value="Cytidine deaminase-like"/>
    <property type="match status" value="1"/>
</dbReference>
<name>A0A376FG80_ENTAS</name>
<comment type="similarity">
    <text evidence="1">Belongs to the cytidine and deoxycytidylate deaminase family.</text>
</comment>
<organism evidence="6 7">
    <name type="scientific">Enterobacter asburiae</name>
    <dbReference type="NCBI Taxonomy" id="61645"/>
    <lineage>
        <taxon>Bacteria</taxon>
        <taxon>Pseudomonadati</taxon>
        <taxon>Pseudomonadota</taxon>
        <taxon>Gammaproteobacteria</taxon>
        <taxon>Enterobacterales</taxon>
        <taxon>Enterobacteriaceae</taxon>
        <taxon>Enterobacter</taxon>
        <taxon>Enterobacter cloacae complex</taxon>
    </lineage>
</organism>